<evidence type="ECO:0000313" key="3">
    <source>
        <dbReference type="EMBL" id="SFH99477.1"/>
    </source>
</evidence>
<feature type="transmembrane region" description="Helical" evidence="1">
    <location>
        <begin position="124"/>
        <end position="144"/>
    </location>
</feature>
<evidence type="ECO:0000313" key="4">
    <source>
        <dbReference type="Proteomes" id="UP000199518"/>
    </source>
</evidence>
<keyword evidence="1" id="KW-0472">Membrane</keyword>
<keyword evidence="4" id="KW-1185">Reference proteome</keyword>
<dbReference type="InterPro" id="IPR027417">
    <property type="entry name" value="P-loop_NTPase"/>
</dbReference>
<evidence type="ECO:0000259" key="2">
    <source>
        <dbReference type="Pfam" id="PF07693"/>
    </source>
</evidence>
<feature type="domain" description="KAP NTPase" evidence="2">
    <location>
        <begin position="203"/>
        <end position="356"/>
    </location>
</feature>
<keyword evidence="1" id="KW-0812">Transmembrane</keyword>
<sequence>MAGKRATNRPSLSAEHWVHWCMNLLCAVGAGIFLIPYFRSNPESVHTFATELPDWQRQLFVFLVCAILAYTLCKLFSPRLSHLRYFFSHPPIWSAWLLGVVGLCGLDLGVGLSKNTYTASWEEWLGFGLGPVLVVFLVRSISAIGESFGKPVLKGKQTRNGTGTLDWTTLEPWLQSEAPASHDFLGNYRIAERLSGLLSDGTRSIGIVAPFGAGKSSVVKWIEELVEESNEFLLSEHSCWGFETSSASIHSMLVDAIGKVEERIDTFQVSSLPESYRQTFSAGGEWLDNISKMLFGQRDPIDQFRRLSALLDDMGVRLVYVVEDLDRNDSRSFDIQEVLAFLQQLKEFPNLSFILVGGLSASARIDYAKLCDHIEYVRTLSVHQSGLLVAALRERCISQEAFPHVHLIDADDNQWRPNRWLLLSDRDEIYPPEAIARLLNTPRALRHTLGLTYRTWRNLFGEIDFDHLLAINVLRYAAPEAFSFVLRHWHRIHDQPPDYMHRHGQLNVIRASLRREWEHVCGGADWDPRAARAIIDLILPSTPTWLDETDYGGQPRPQGVEQERYWQRALNENIAPDEVRDQIVIRDIQQWIDSPVPDAPLVTGICSKSRFSNVWEDLAYRYFSDDRERILLLCTQVLDRIRLQHGPAASSDCQGFIAIWRYANRHAGHVESNARWLEDRITEAASVSLELVNSLWHYWGAGNYTILRPEDRDRVRRHIIDVLQHTLTTAEALGEVTHPSFRYIFYQLVFDPGQHIPVLAGPAIWSWMGPVLLAGLRRGQVTTAIGVCSLVASRDGSSRREPTTADHELIRSFFGNDASQAIDAIEMLLPQVDENDRTFVTHVVQSARARLAEDHIGRIDL</sequence>
<feature type="transmembrane region" description="Helical" evidence="1">
    <location>
        <begin position="17"/>
        <end position="38"/>
    </location>
</feature>
<dbReference type="InterPro" id="IPR011646">
    <property type="entry name" value="KAP_P-loop"/>
</dbReference>
<dbReference type="Pfam" id="PF07693">
    <property type="entry name" value="KAP_NTPase"/>
    <property type="match status" value="1"/>
</dbReference>
<proteinExistence type="predicted"/>
<organism evidence="3 4">
    <name type="scientific">Planctomicrobium piriforme</name>
    <dbReference type="NCBI Taxonomy" id="1576369"/>
    <lineage>
        <taxon>Bacteria</taxon>
        <taxon>Pseudomonadati</taxon>
        <taxon>Planctomycetota</taxon>
        <taxon>Planctomycetia</taxon>
        <taxon>Planctomycetales</taxon>
        <taxon>Planctomycetaceae</taxon>
        <taxon>Planctomicrobium</taxon>
    </lineage>
</organism>
<dbReference type="Proteomes" id="UP000199518">
    <property type="component" value="Unassembled WGS sequence"/>
</dbReference>
<dbReference type="EMBL" id="FOQD01000004">
    <property type="protein sequence ID" value="SFH99477.1"/>
    <property type="molecule type" value="Genomic_DNA"/>
</dbReference>
<feature type="transmembrane region" description="Helical" evidence="1">
    <location>
        <begin position="59"/>
        <end position="77"/>
    </location>
</feature>
<dbReference type="AlphaFoldDB" id="A0A1I3EKH9"/>
<dbReference type="SUPFAM" id="SSF52540">
    <property type="entry name" value="P-loop containing nucleoside triphosphate hydrolases"/>
    <property type="match status" value="1"/>
</dbReference>
<feature type="transmembrane region" description="Helical" evidence="1">
    <location>
        <begin position="92"/>
        <end position="112"/>
    </location>
</feature>
<name>A0A1I3EKH9_9PLAN</name>
<reference evidence="4" key="1">
    <citation type="submission" date="2016-10" db="EMBL/GenBank/DDBJ databases">
        <authorList>
            <person name="Varghese N."/>
            <person name="Submissions S."/>
        </authorList>
    </citation>
    <scope>NUCLEOTIDE SEQUENCE [LARGE SCALE GENOMIC DNA]</scope>
    <source>
        <strain evidence="4">DSM 26348</strain>
    </source>
</reference>
<protein>
    <recommendedName>
        <fullName evidence="2">KAP NTPase domain-containing protein</fullName>
    </recommendedName>
</protein>
<keyword evidence="1" id="KW-1133">Transmembrane helix</keyword>
<accession>A0A1I3EKH9</accession>
<evidence type="ECO:0000256" key="1">
    <source>
        <dbReference type="SAM" id="Phobius"/>
    </source>
</evidence>
<dbReference type="RefSeq" id="WP_175517226.1">
    <property type="nucleotide sequence ID" value="NZ_FOQD01000004.1"/>
</dbReference>
<gene>
    <name evidence="3" type="ORF">SAMN05421753_104264</name>
</gene>